<evidence type="ECO:0000313" key="3">
    <source>
        <dbReference type="Proteomes" id="UP000825935"/>
    </source>
</evidence>
<feature type="region of interest" description="Disordered" evidence="1">
    <location>
        <begin position="1"/>
        <end position="47"/>
    </location>
</feature>
<dbReference type="PANTHER" id="PTHR33544">
    <property type="entry name" value="DUF4005 DOMAIN-CONTAINING PROTEIN-RELATED"/>
    <property type="match status" value="1"/>
</dbReference>
<evidence type="ECO:0000256" key="1">
    <source>
        <dbReference type="SAM" id="MobiDB-lite"/>
    </source>
</evidence>
<dbReference type="OrthoDB" id="1976562at2759"/>
<dbReference type="Proteomes" id="UP000825935">
    <property type="component" value="Chromosome 3"/>
</dbReference>
<keyword evidence="3" id="KW-1185">Reference proteome</keyword>
<protein>
    <submittedName>
        <fullName evidence="2">Uncharacterized protein</fullName>
    </submittedName>
</protein>
<accession>A0A8T2V386</accession>
<feature type="compositionally biased region" description="Low complexity" evidence="1">
    <location>
        <begin position="18"/>
        <end position="47"/>
    </location>
</feature>
<reference evidence="2" key="1">
    <citation type="submission" date="2021-08" db="EMBL/GenBank/DDBJ databases">
        <title>WGS assembly of Ceratopteris richardii.</title>
        <authorList>
            <person name="Marchant D.B."/>
            <person name="Chen G."/>
            <person name="Jenkins J."/>
            <person name="Shu S."/>
            <person name="Leebens-Mack J."/>
            <person name="Grimwood J."/>
            <person name="Schmutz J."/>
            <person name="Soltis P."/>
            <person name="Soltis D."/>
            <person name="Chen Z.-H."/>
        </authorList>
    </citation>
    <scope>NUCLEOTIDE SEQUENCE</scope>
    <source>
        <strain evidence="2">Whitten #5841</strain>
        <tissue evidence="2">Leaf</tissue>
    </source>
</reference>
<dbReference type="InterPro" id="IPR040344">
    <property type="entry name" value="At3g17950-like"/>
</dbReference>
<organism evidence="2 3">
    <name type="scientific">Ceratopteris richardii</name>
    <name type="common">Triangle waterfern</name>
    <dbReference type="NCBI Taxonomy" id="49495"/>
    <lineage>
        <taxon>Eukaryota</taxon>
        <taxon>Viridiplantae</taxon>
        <taxon>Streptophyta</taxon>
        <taxon>Embryophyta</taxon>
        <taxon>Tracheophyta</taxon>
        <taxon>Polypodiopsida</taxon>
        <taxon>Polypodiidae</taxon>
        <taxon>Polypodiales</taxon>
        <taxon>Pteridineae</taxon>
        <taxon>Pteridaceae</taxon>
        <taxon>Parkerioideae</taxon>
        <taxon>Ceratopteris</taxon>
    </lineage>
</organism>
<gene>
    <name evidence="2" type="ORF">KP509_03G047300</name>
</gene>
<sequence>MAEALDPLDMPIREGSSDADSAVVTSSSSFSSAPSSSDIDTRSTASISRRRTTTLASLIGITGDAGSANGDPVPTLIQGAPPGDGSAPMHVLIRNATSEDQGPCFAQTARIRSGAIKLRNFWACGACKGLCYSNRGRCGVFCCSKKGNCDVHSPEPAIGDFLVTERHAERSVNNGFDADSNDGAARVYLNIIFEENSGIEQPAMNPLFDIDSANDRVMGGLGSSVQITECSLNASQNRSSEQAGKPDNLISSSIRT</sequence>
<evidence type="ECO:0000313" key="2">
    <source>
        <dbReference type="EMBL" id="KAH7441650.1"/>
    </source>
</evidence>
<comment type="caution">
    <text evidence="2">The sequence shown here is derived from an EMBL/GenBank/DDBJ whole genome shotgun (WGS) entry which is preliminary data.</text>
</comment>
<proteinExistence type="predicted"/>
<feature type="region of interest" description="Disordered" evidence="1">
    <location>
        <begin position="233"/>
        <end position="256"/>
    </location>
</feature>
<dbReference type="EMBL" id="CM035408">
    <property type="protein sequence ID" value="KAH7441650.1"/>
    <property type="molecule type" value="Genomic_DNA"/>
</dbReference>
<name>A0A8T2V386_CERRI</name>
<dbReference type="AlphaFoldDB" id="A0A8T2V386"/>
<feature type="compositionally biased region" description="Polar residues" evidence="1">
    <location>
        <begin position="233"/>
        <end position="242"/>
    </location>
</feature>